<comment type="similarity">
    <text evidence="2">Belongs to the EMP24/GP25L family.</text>
</comment>
<feature type="chain" id="PRO_5031085722" description="GOLD domain-containing protein" evidence="8">
    <location>
        <begin position="31"/>
        <end position="278"/>
    </location>
</feature>
<evidence type="ECO:0000256" key="2">
    <source>
        <dbReference type="ARBA" id="ARBA00007104"/>
    </source>
</evidence>
<evidence type="ECO:0000256" key="7">
    <source>
        <dbReference type="SAM" id="Phobius"/>
    </source>
</evidence>
<dbReference type="InterPro" id="IPR015720">
    <property type="entry name" value="Emp24-like"/>
</dbReference>
<evidence type="ECO:0000256" key="4">
    <source>
        <dbReference type="ARBA" id="ARBA00022729"/>
    </source>
</evidence>
<sequence length="278" mass="32448">MSRTTAIIRRAPHVVLSLIIWAAIQCRTSAFPIIAEIDEEETTCFRYNIPHDDDAHMVFVALPEHAEDTVEDWYVTQLNEMTRKGGENFMKDLPETPVDIKRATEGTMNQKSGLYLKLQKPRRPVLRHEMFRWYVPIIQKNLVQSSKRSGHGWDQPLGGYSICFENSSDNEVRILMDVVLVSDKGEDADLRNKKKKKLLSKEHLTPLEKNFQESITAAHQILHEMHYLENRERRMKHTADSINGRIRYFSYISVAVLLGVTWMQVTYLRSYFKKKKLL</sequence>
<feature type="signal peptide" evidence="8">
    <location>
        <begin position="1"/>
        <end position="30"/>
    </location>
</feature>
<gene>
    <name evidence="10" type="ORF">OAUR00152_LOCUS2608</name>
</gene>
<feature type="transmembrane region" description="Helical" evidence="7">
    <location>
        <begin position="248"/>
        <end position="268"/>
    </location>
</feature>
<evidence type="ECO:0000256" key="1">
    <source>
        <dbReference type="ARBA" id="ARBA00004479"/>
    </source>
</evidence>
<dbReference type="EMBL" id="HBKQ01003830">
    <property type="protein sequence ID" value="CAE2205864.1"/>
    <property type="molecule type" value="Transcribed_RNA"/>
</dbReference>
<accession>A0A7S4HQ28</accession>
<evidence type="ECO:0000259" key="9">
    <source>
        <dbReference type="SMART" id="SM01190"/>
    </source>
</evidence>
<comment type="subcellular location">
    <subcellularLocation>
        <location evidence="1">Membrane</location>
        <topology evidence="1">Single-pass type I membrane protein</topology>
    </subcellularLocation>
</comment>
<name>A0A7S4HQ28_9STRA</name>
<keyword evidence="3 7" id="KW-0812">Transmembrane</keyword>
<feature type="domain" description="GOLD" evidence="9">
    <location>
        <begin position="32"/>
        <end position="273"/>
    </location>
</feature>
<dbReference type="GO" id="GO:0016020">
    <property type="term" value="C:membrane"/>
    <property type="evidence" value="ECO:0007669"/>
    <property type="project" value="UniProtKB-SubCell"/>
</dbReference>
<evidence type="ECO:0000256" key="5">
    <source>
        <dbReference type="ARBA" id="ARBA00022989"/>
    </source>
</evidence>
<proteinExistence type="inferred from homology"/>
<keyword evidence="4 8" id="KW-0732">Signal</keyword>
<dbReference type="SMART" id="SM01190">
    <property type="entry name" value="EMP24_GP25L"/>
    <property type="match status" value="1"/>
</dbReference>
<dbReference type="Pfam" id="PF01105">
    <property type="entry name" value="EMP24_GP25L"/>
    <property type="match status" value="1"/>
</dbReference>
<keyword evidence="5 7" id="KW-1133">Transmembrane helix</keyword>
<dbReference type="AlphaFoldDB" id="A0A7S4HQ28"/>
<evidence type="ECO:0000256" key="3">
    <source>
        <dbReference type="ARBA" id="ARBA00022692"/>
    </source>
</evidence>
<dbReference type="InterPro" id="IPR009038">
    <property type="entry name" value="GOLD_dom"/>
</dbReference>
<evidence type="ECO:0000256" key="6">
    <source>
        <dbReference type="ARBA" id="ARBA00023136"/>
    </source>
</evidence>
<evidence type="ECO:0000313" key="10">
    <source>
        <dbReference type="EMBL" id="CAE2205864.1"/>
    </source>
</evidence>
<keyword evidence="6 7" id="KW-0472">Membrane</keyword>
<evidence type="ECO:0000256" key="8">
    <source>
        <dbReference type="SAM" id="SignalP"/>
    </source>
</evidence>
<reference evidence="10" key="1">
    <citation type="submission" date="2021-01" db="EMBL/GenBank/DDBJ databases">
        <authorList>
            <person name="Corre E."/>
            <person name="Pelletier E."/>
            <person name="Niang G."/>
            <person name="Scheremetjew M."/>
            <person name="Finn R."/>
            <person name="Kale V."/>
            <person name="Holt S."/>
            <person name="Cochrane G."/>
            <person name="Meng A."/>
            <person name="Brown T."/>
            <person name="Cohen L."/>
        </authorList>
    </citation>
    <scope>NUCLEOTIDE SEQUENCE</scope>
    <source>
        <strain evidence="10">Isolate 1302-5</strain>
    </source>
</reference>
<organism evidence="10">
    <name type="scientific">Odontella aurita</name>
    <dbReference type="NCBI Taxonomy" id="265563"/>
    <lineage>
        <taxon>Eukaryota</taxon>
        <taxon>Sar</taxon>
        <taxon>Stramenopiles</taxon>
        <taxon>Ochrophyta</taxon>
        <taxon>Bacillariophyta</taxon>
        <taxon>Mediophyceae</taxon>
        <taxon>Biddulphiophycidae</taxon>
        <taxon>Eupodiscales</taxon>
        <taxon>Odontellaceae</taxon>
        <taxon>Odontella</taxon>
    </lineage>
</organism>
<protein>
    <recommendedName>
        <fullName evidence="9">GOLD domain-containing protein</fullName>
    </recommendedName>
</protein>
<dbReference type="PANTHER" id="PTHR22811">
    <property type="entry name" value="TRANSMEMBRANE EMP24 DOMAIN-CONTAINING PROTEIN"/>
    <property type="match status" value="1"/>
</dbReference>